<accession>A0AAD7RRZ4</accession>
<evidence type="ECO:0000256" key="1">
    <source>
        <dbReference type="SAM" id="MobiDB-lite"/>
    </source>
</evidence>
<keyword evidence="3" id="KW-1185">Reference proteome</keyword>
<organism evidence="2 3">
    <name type="scientific">Aldrovandia affinis</name>
    <dbReference type="NCBI Taxonomy" id="143900"/>
    <lineage>
        <taxon>Eukaryota</taxon>
        <taxon>Metazoa</taxon>
        <taxon>Chordata</taxon>
        <taxon>Craniata</taxon>
        <taxon>Vertebrata</taxon>
        <taxon>Euteleostomi</taxon>
        <taxon>Actinopterygii</taxon>
        <taxon>Neopterygii</taxon>
        <taxon>Teleostei</taxon>
        <taxon>Notacanthiformes</taxon>
        <taxon>Halosauridae</taxon>
        <taxon>Aldrovandia</taxon>
    </lineage>
</organism>
<dbReference type="EMBL" id="JAINUG010000204">
    <property type="protein sequence ID" value="KAJ8387891.1"/>
    <property type="molecule type" value="Genomic_DNA"/>
</dbReference>
<comment type="caution">
    <text evidence="2">The sequence shown here is derived from an EMBL/GenBank/DDBJ whole genome shotgun (WGS) entry which is preliminary data.</text>
</comment>
<evidence type="ECO:0000313" key="2">
    <source>
        <dbReference type="EMBL" id="KAJ8387891.1"/>
    </source>
</evidence>
<sequence length="199" mass="22601">MLGRGTLPIQVQRMFSQIALVGVLCCLTLQTDLLEAASLMKIIKPEASAPAAISAMSIDPEEAHGFLSHPRPKRNLDPKWHRNTPDFQAYYKYYNSIGHIEGLYEIDRIRMLYQQMRHLEQVHGPNASLYQSTLGLPPAKFPAEAEEEDAAVEDPVPPVRMTAEPDPLAKNKKPPPFLYDYRRELFDPYLYTQPAPEPE</sequence>
<dbReference type="AlphaFoldDB" id="A0AAD7RRZ4"/>
<feature type="region of interest" description="Disordered" evidence="1">
    <location>
        <begin position="142"/>
        <end position="175"/>
    </location>
</feature>
<protein>
    <submittedName>
        <fullName evidence="2">Uncharacterized protein</fullName>
    </submittedName>
</protein>
<evidence type="ECO:0000313" key="3">
    <source>
        <dbReference type="Proteomes" id="UP001221898"/>
    </source>
</evidence>
<dbReference type="Proteomes" id="UP001221898">
    <property type="component" value="Unassembled WGS sequence"/>
</dbReference>
<gene>
    <name evidence="2" type="ORF">AAFF_G00149260</name>
</gene>
<name>A0AAD7RRZ4_9TELE</name>
<reference evidence="2" key="1">
    <citation type="journal article" date="2023" name="Science">
        <title>Genome structures resolve the early diversification of teleost fishes.</title>
        <authorList>
            <person name="Parey E."/>
            <person name="Louis A."/>
            <person name="Montfort J."/>
            <person name="Bouchez O."/>
            <person name="Roques C."/>
            <person name="Iampietro C."/>
            <person name="Lluch J."/>
            <person name="Castinel A."/>
            <person name="Donnadieu C."/>
            <person name="Desvignes T."/>
            <person name="Floi Bucao C."/>
            <person name="Jouanno E."/>
            <person name="Wen M."/>
            <person name="Mejri S."/>
            <person name="Dirks R."/>
            <person name="Jansen H."/>
            <person name="Henkel C."/>
            <person name="Chen W.J."/>
            <person name="Zahm M."/>
            <person name="Cabau C."/>
            <person name="Klopp C."/>
            <person name="Thompson A.W."/>
            <person name="Robinson-Rechavi M."/>
            <person name="Braasch I."/>
            <person name="Lecointre G."/>
            <person name="Bobe J."/>
            <person name="Postlethwait J.H."/>
            <person name="Berthelot C."/>
            <person name="Roest Crollius H."/>
            <person name="Guiguen Y."/>
        </authorList>
    </citation>
    <scope>NUCLEOTIDE SEQUENCE</scope>
    <source>
        <strain evidence="2">NC1722</strain>
    </source>
</reference>
<proteinExistence type="predicted"/>